<dbReference type="InterPro" id="IPR051044">
    <property type="entry name" value="MAG_DAG_Lipase"/>
</dbReference>
<dbReference type="AlphaFoldDB" id="A0A068RLL4"/>
<comment type="caution">
    <text evidence="2">The sequence shown here is derived from an EMBL/GenBank/DDBJ whole genome shotgun (WGS) entry which is preliminary data.</text>
</comment>
<feature type="domain" description="Serine aminopeptidase S33" evidence="1">
    <location>
        <begin position="31"/>
        <end position="269"/>
    </location>
</feature>
<proteinExistence type="predicted"/>
<dbReference type="InterPro" id="IPR022742">
    <property type="entry name" value="Hydrolase_4"/>
</dbReference>
<evidence type="ECO:0000259" key="1">
    <source>
        <dbReference type="Pfam" id="PF12146"/>
    </source>
</evidence>
<protein>
    <submittedName>
        <fullName evidence="2">Alpha beta</fullName>
    </submittedName>
</protein>
<dbReference type="Gene3D" id="3.40.50.1820">
    <property type="entry name" value="alpha/beta hydrolase"/>
    <property type="match status" value="1"/>
</dbReference>
<dbReference type="Pfam" id="PF12146">
    <property type="entry name" value="Hydrolase_4"/>
    <property type="match status" value="1"/>
</dbReference>
<dbReference type="SUPFAM" id="SSF53474">
    <property type="entry name" value="alpha/beta-Hydrolases"/>
    <property type="match status" value="1"/>
</dbReference>
<sequence length="293" mass="32948">MTDIAVIDEWITTDNGYSIFTKTWKPSTTVVAQIVMVHGFGEHITRYNRMFQYWAKHGIQSYGFDQRGFGQSGQKANDRGNNHGYHTVLQDINAAIHRVKQPDIPLFLMGHSMGGGLILNLLFRPEEYDGVKLVAGAIASAPLVRLSMPISPFRYYPLLLASNLIPNFTIQAGLNPDAMSHDADEVKKLIEDPLVHDYATLGTVRSFLDAGEDVIKHAHKIKTPIVYSHGIPDAINDYKATKIAYESTGSTDKTLKSWDDLFHDLHNETPAERQQVMDYYLEWIKARISSTAQ</sequence>
<keyword evidence="3" id="KW-1185">Reference proteome</keyword>
<dbReference type="PANTHER" id="PTHR11614">
    <property type="entry name" value="PHOSPHOLIPASE-RELATED"/>
    <property type="match status" value="1"/>
</dbReference>
<reference evidence="2" key="1">
    <citation type="submission" date="2013-08" db="EMBL/GenBank/DDBJ databases">
        <title>Gene expansion shapes genome architecture in the human pathogen Lichtheimia corymbifera: an evolutionary genomics analysis in the ancient terrestrial Mucorales (Mucoromycotina).</title>
        <authorList>
            <person name="Schwartze V.U."/>
            <person name="Winter S."/>
            <person name="Shelest E."/>
            <person name="Marcet-Houben M."/>
            <person name="Horn F."/>
            <person name="Wehner S."/>
            <person name="Hoffmann K."/>
            <person name="Riege K."/>
            <person name="Sammeth M."/>
            <person name="Nowrousian M."/>
            <person name="Valiante V."/>
            <person name="Linde J."/>
            <person name="Jacobsen I.D."/>
            <person name="Marz M."/>
            <person name="Brakhage A.A."/>
            <person name="Gabaldon T."/>
            <person name="Bocker S."/>
            <person name="Voigt K."/>
        </authorList>
    </citation>
    <scope>NUCLEOTIDE SEQUENCE [LARGE SCALE GENOMIC DNA]</scope>
    <source>
        <strain evidence="2">FSU 9682</strain>
    </source>
</reference>
<dbReference type="InterPro" id="IPR029058">
    <property type="entry name" value="AB_hydrolase_fold"/>
</dbReference>
<dbReference type="VEuPathDB" id="FungiDB:LCOR_02315.1"/>
<accession>A0A068RLL4</accession>
<evidence type="ECO:0000313" key="3">
    <source>
        <dbReference type="Proteomes" id="UP000027586"/>
    </source>
</evidence>
<evidence type="ECO:0000313" key="2">
    <source>
        <dbReference type="EMBL" id="CDH50605.1"/>
    </source>
</evidence>
<name>A0A068RLL4_9FUNG</name>
<gene>
    <name evidence="2" type="ORF">LCOR_02315.1</name>
</gene>
<organism evidence="2 3">
    <name type="scientific">Lichtheimia corymbifera JMRC:FSU:9682</name>
    <dbReference type="NCBI Taxonomy" id="1263082"/>
    <lineage>
        <taxon>Eukaryota</taxon>
        <taxon>Fungi</taxon>
        <taxon>Fungi incertae sedis</taxon>
        <taxon>Mucoromycota</taxon>
        <taxon>Mucoromycotina</taxon>
        <taxon>Mucoromycetes</taxon>
        <taxon>Mucorales</taxon>
        <taxon>Lichtheimiaceae</taxon>
        <taxon>Lichtheimia</taxon>
    </lineage>
</organism>
<dbReference type="STRING" id="1263082.A0A068RLL4"/>
<dbReference type="Proteomes" id="UP000027586">
    <property type="component" value="Unassembled WGS sequence"/>
</dbReference>
<dbReference type="EMBL" id="CBTN010000007">
    <property type="protein sequence ID" value="CDH50605.1"/>
    <property type="molecule type" value="Genomic_DNA"/>
</dbReference>
<dbReference type="OrthoDB" id="10249433at2759"/>